<evidence type="ECO:0000259" key="1">
    <source>
        <dbReference type="Pfam" id="PF00535"/>
    </source>
</evidence>
<organism evidence="2 3">
    <name type="scientific">Desulfobulbus oralis</name>
    <dbReference type="NCBI Taxonomy" id="1986146"/>
    <lineage>
        <taxon>Bacteria</taxon>
        <taxon>Pseudomonadati</taxon>
        <taxon>Thermodesulfobacteriota</taxon>
        <taxon>Desulfobulbia</taxon>
        <taxon>Desulfobulbales</taxon>
        <taxon>Desulfobulbaceae</taxon>
        <taxon>Desulfobulbus</taxon>
    </lineage>
</organism>
<dbReference type="Pfam" id="PF00535">
    <property type="entry name" value="Glycos_transf_2"/>
    <property type="match status" value="1"/>
</dbReference>
<dbReference type="AlphaFoldDB" id="A0A2L1GR98"/>
<evidence type="ECO:0000313" key="2">
    <source>
        <dbReference type="EMBL" id="AVD72144.1"/>
    </source>
</evidence>
<keyword evidence="3" id="KW-1185">Reference proteome</keyword>
<dbReference type="GO" id="GO:0044010">
    <property type="term" value="P:single-species biofilm formation"/>
    <property type="evidence" value="ECO:0007669"/>
    <property type="project" value="TreeGrafter"/>
</dbReference>
<dbReference type="InterPro" id="IPR001173">
    <property type="entry name" value="Glyco_trans_2-like"/>
</dbReference>
<dbReference type="CDD" id="cd00761">
    <property type="entry name" value="Glyco_tranf_GTA_type"/>
    <property type="match status" value="1"/>
</dbReference>
<reference evidence="2 3" key="1">
    <citation type="journal article" date="2018" name="MBio">
        <title>Insights into the evolution of host association through the isolation and characterization of a novel human periodontal pathobiont, Desulfobulbus oralis.</title>
        <authorList>
            <person name="Cross K.L."/>
            <person name="Chirania P."/>
            <person name="Xiong W."/>
            <person name="Beall C.J."/>
            <person name="Elkins J.G."/>
            <person name="Giannone R.J."/>
            <person name="Griffen A.L."/>
            <person name="Guss A.M."/>
            <person name="Hettich R.L."/>
            <person name="Joshi S.S."/>
            <person name="Mokrzan E.M."/>
            <person name="Martin R.K."/>
            <person name="Zhulin I.B."/>
            <person name="Leys E.J."/>
            <person name="Podar M."/>
        </authorList>
    </citation>
    <scope>NUCLEOTIDE SEQUENCE [LARGE SCALE GENOMIC DNA]</scope>
    <source>
        <strain evidence="2 3">ORNL</strain>
    </source>
</reference>
<dbReference type="SUPFAM" id="SSF53448">
    <property type="entry name" value="Nucleotide-diphospho-sugar transferases"/>
    <property type="match status" value="1"/>
</dbReference>
<dbReference type="PANTHER" id="PTHR43685">
    <property type="entry name" value="GLYCOSYLTRANSFERASE"/>
    <property type="match status" value="1"/>
</dbReference>
<proteinExistence type="predicted"/>
<dbReference type="OrthoDB" id="9790005at2"/>
<name>A0A2L1GR98_9BACT</name>
<gene>
    <name evidence="2" type="ORF">CAY53_12200</name>
</gene>
<protein>
    <recommendedName>
        <fullName evidence="1">Glycosyltransferase 2-like domain-containing protein</fullName>
    </recommendedName>
</protein>
<dbReference type="InterPro" id="IPR029044">
    <property type="entry name" value="Nucleotide-diphossugar_trans"/>
</dbReference>
<evidence type="ECO:0000313" key="3">
    <source>
        <dbReference type="Proteomes" id="UP000239867"/>
    </source>
</evidence>
<dbReference type="InterPro" id="IPR050834">
    <property type="entry name" value="Glycosyltransf_2"/>
</dbReference>
<dbReference type="PANTHER" id="PTHR43685:SF13">
    <property type="entry name" value="O ANTIGEN BIOSYNTHESIS RHAMNOSYLTRANSFERASE RFBN"/>
    <property type="match status" value="1"/>
</dbReference>
<sequence length="317" mass="35405">MHSYAGCTYKMFLSVIIPTCNAADWLEEQLRALAGQTRLPDEILVVDSASTDATPEIAGRFPQVRFMGISRRDFDHGATRTLAAQAARGDILVFLTQDAIPADNSALARLTAPLADARIAVAYGRQLPHTNATPFAAHLRLFNYPDRPEAPRCFADRKRLGLHTVFCSNSFAAYRREALEAAGFFPERLLFGEDSFTVAKMLKLGYCVQYIPGALVFHSHNYRLVDEVKRYFDTGAFHAEARELLQPFGAATGAGRRFVLSELRYLLAQGLYHLLPASLVRNACKFVAYQLGRQARHLPLALVTRLSLRPSWWQGRS</sequence>
<dbReference type="KEGG" id="deo:CAY53_12200"/>
<dbReference type="Gene3D" id="3.90.550.10">
    <property type="entry name" value="Spore Coat Polysaccharide Biosynthesis Protein SpsA, Chain A"/>
    <property type="match status" value="1"/>
</dbReference>
<dbReference type="Proteomes" id="UP000239867">
    <property type="component" value="Chromosome"/>
</dbReference>
<accession>A0A2L1GR98</accession>
<feature type="domain" description="Glycosyltransferase 2-like" evidence="1">
    <location>
        <begin position="14"/>
        <end position="180"/>
    </location>
</feature>
<dbReference type="EMBL" id="CP021255">
    <property type="protein sequence ID" value="AVD72144.1"/>
    <property type="molecule type" value="Genomic_DNA"/>
</dbReference>